<dbReference type="Pfam" id="PF23598">
    <property type="entry name" value="LRR_14"/>
    <property type="match status" value="1"/>
</dbReference>
<comment type="caution">
    <text evidence="11">The sequence shown here is derived from an EMBL/GenBank/DDBJ whole genome shotgun (WGS) entry which is preliminary data.</text>
</comment>
<evidence type="ECO:0000259" key="7">
    <source>
        <dbReference type="Pfam" id="PF00931"/>
    </source>
</evidence>
<evidence type="ECO:0000256" key="1">
    <source>
        <dbReference type="ARBA" id="ARBA00008894"/>
    </source>
</evidence>
<dbReference type="Gene3D" id="1.10.10.10">
    <property type="entry name" value="Winged helix-like DNA-binding domain superfamily/Winged helix DNA-binding domain"/>
    <property type="match status" value="1"/>
</dbReference>
<dbReference type="GO" id="GO:0043531">
    <property type="term" value="F:ADP binding"/>
    <property type="evidence" value="ECO:0007669"/>
    <property type="project" value="InterPro"/>
</dbReference>
<feature type="domain" description="Disease resistance N-terminal" evidence="8">
    <location>
        <begin position="36"/>
        <end position="88"/>
    </location>
</feature>
<dbReference type="Gene3D" id="3.80.10.10">
    <property type="entry name" value="Ribonuclease Inhibitor"/>
    <property type="match status" value="1"/>
</dbReference>
<dbReference type="InterPro" id="IPR032675">
    <property type="entry name" value="LRR_dom_sf"/>
</dbReference>
<dbReference type="InterPro" id="IPR027417">
    <property type="entry name" value="P-loop_NTPase"/>
</dbReference>
<feature type="domain" description="Disease resistance R13L4/SHOC-2-like LRR" evidence="10">
    <location>
        <begin position="486"/>
        <end position="771"/>
    </location>
</feature>
<evidence type="ECO:0000256" key="5">
    <source>
        <dbReference type="ARBA" id="ARBA00022821"/>
    </source>
</evidence>
<dbReference type="Pfam" id="PF23559">
    <property type="entry name" value="WHD_DRP"/>
    <property type="match status" value="1"/>
</dbReference>
<evidence type="ECO:0000256" key="4">
    <source>
        <dbReference type="ARBA" id="ARBA00022741"/>
    </source>
</evidence>
<dbReference type="Gene3D" id="1.10.8.430">
    <property type="entry name" value="Helical domain of apoptotic protease-activating factors"/>
    <property type="match status" value="1"/>
</dbReference>
<evidence type="ECO:0000256" key="6">
    <source>
        <dbReference type="ARBA" id="ARBA00022840"/>
    </source>
</evidence>
<evidence type="ECO:0000313" key="11">
    <source>
        <dbReference type="EMBL" id="KAG8390540.1"/>
    </source>
</evidence>
<dbReference type="InterPro" id="IPR058922">
    <property type="entry name" value="WHD_DRP"/>
</dbReference>
<dbReference type="PANTHER" id="PTHR23155:SF1238">
    <property type="entry name" value="TOMV SUSCEPTIBLE PROTEIN TM-2"/>
    <property type="match status" value="1"/>
</dbReference>
<sequence length="798" mass="91225">MAEAAVATVVVKAVEIAGKLISGRANQSYNLQENISWIENAESKKKGSHEVANLIISIRDLAYDVDDILDTYLPEIQSHSHNTRERFHFLKHASCICFGVKTNKFVVEIEKIKKRAAELEVCRRNCGITVDSNAAGPSSDADDLWGSRKLFLHAPEIVSVVGPGGVGKTTVAKRIYHKAKNEFQSAAMVYISQEPKVGELLLDIAKQVGLTKDDRKDDLEKNLYSFLKNKRYIGGGESSLIPLNILSENEGRELFFDLIFSASEEPLPPVVKDIGEEIVVRCGGLLLALVVAVGMLQSKERNKHAWNKVLASMKEGDENDCLNMLALSYQDLPAELKPFFLYFGVFPEDHEIFISELTQLLLAEKLIQDDGVRKLDNIVEAHIDKLIARNLIQVCRRRSDRRVRSCRIHDLLHKLCIQMAEDSNFFSTRNDLLQSVGFNSIVRRVTTNSWSSSVNAFQNFRIPPKLHSLFCFREGEELFKFVKRNASDLRFLSLLTVEVEGVEFHLPDEIANLSGLKYFKLRGEFIVLPPSISRLKKLETLEVRSGVMVPRSVLEMNHLKHLFLFDVSIDESTRKRGRHVIRMFRSSRVEVALENLETLHFRFDNWFYIKPSSIRKMSNLRKLCVSNYPDHEMMKVLDTTTTITPALEKLEALKLGLDCPSTMHIEWLNLSRYQYLVKLHLFMNAMIKGSPEFPPNLIKITFESIYILGDLMEPLKKLFKLEIIKLKNCRADKLDFSGEHNFPLVQVLVLWDTNFRELVVDEKGMPKLDKIIYQPYPFPPSPIIPRRLGKLMVTTDQY</sequence>
<dbReference type="Proteomes" id="UP000826271">
    <property type="component" value="Unassembled WGS sequence"/>
</dbReference>
<evidence type="ECO:0008006" key="13">
    <source>
        <dbReference type="Google" id="ProtNLM"/>
    </source>
</evidence>
<comment type="similarity">
    <text evidence="1">Belongs to the disease resistance NB-LRR family.</text>
</comment>
<keyword evidence="5" id="KW-0611">Plant defense</keyword>
<dbReference type="Pfam" id="PF18052">
    <property type="entry name" value="Rx_N"/>
    <property type="match status" value="1"/>
</dbReference>
<dbReference type="InterPro" id="IPR042197">
    <property type="entry name" value="Apaf_helical"/>
</dbReference>
<accession>A0AAV6YGL1</accession>
<dbReference type="Gene3D" id="1.20.5.4130">
    <property type="match status" value="1"/>
</dbReference>
<dbReference type="GO" id="GO:0005524">
    <property type="term" value="F:ATP binding"/>
    <property type="evidence" value="ECO:0007669"/>
    <property type="project" value="UniProtKB-KW"/>
</dbReference>
<evidence type="ECO:0000256" key="2">
    <source>
        <dbReference type="ARBA" id="ARBA00022614"/>
    </source>
</evidence>
<gene>
    <name evidence="11" type="ORF">BUALT_Bualt01G0094100</name>
</gene>
<proteinExistence type="inferred from homology"/>
<dbReference type="SUPFAM" id="SSF52058">
    <property type="entry name" value="L domain-like"/>
    <property type="match status" value="1"/>
</dbReference>
<dbReference type="InterPro" id="IPR002182">
    <property type="entry name" value="NB-ARC"/>
</dbReference>
<dbReference type="EMBL" id="WHWC01000001">
    <property type="protein sequence ID" value="KAG8390540.1"/>
    <property type="molecule type" value="Genomic_DNA"/>
</dbReference>
<keyword evidence="12" id="KW-1185">Reference proteome</keyword>
<organism evidence="11 12">
    <name type="scientific">Buddleja alternifolia</name>
    <dbReference type="NCBI Taxonomy" id="168488"/>
    <lineage>
        <taxon>Eukaryota</taxon>
        <taxon>Viridiplantae</taxon>
        <taxon>Streptophyta</taxon>
        <taxon>Embryophyta</taxon>
        <taxon>Tracheophyta</taxon>
        <taxon>Spermatophyta</taxon>
        <taxon>Magnoliopsida</taxon>
        <taxon>eudicotyledons</taxon>
        <taxon>Gunneridae</taxon>
        <taxon>Pentapetalae</taxon>
        <taxon>asterids</taxon>
        <taxon>lamiids</taxon>
        <taxon>Lamiales</taxon>
        <taxon>Scrophulariaceae</taxon>
        <taxon>Buddlejeae</taxon>
        <taxon>Buddleja</taxon>
    </lineage>
</organism>
<dbReference type="InterPro" id="IPR044974">
    <property type="entry name" value="Disease_R_plants"/>
</dbReference>
<dbReference type="InterPro" id="IPR041118">
    <property type="entry name" value="Rx_N"/>
</dbReference>
<dbReference type="AlphaFoldDB" id="A0AAV6YGL1"/>
<keyword evidence="6" id="KW-0067">ATP-binding</keyword>
<dbReference type="InterPro" id="IPR055414">
    <property type="entry name" value="LRR_R13L4/SHOC2-like"/>
</dbReference>
<keyword evidence="4" id="KW-0547">Nucleotide-binding</keyword>
<dbReference type="Pfam" id="PF00931">
    <property type="entry name" value="NB-ARC"/>
    <property type="match status" value="1"/>
</dbReference>
<dbReference type="GO" id="GO:0098542">
    <property type="term" value="P:defense response to other organism"/>
    <property type="evidence" value="ECO:0007669"/>
    <property type="project" value="TreeGrafter"/>
</dbReference>
<reference evidence="11" key="1">
    <citation type="submission" date="2019-10" db="EMBL/GenBank/DDBJ databases">
        <authorList>
            <person name="Zhang R."/>
            <person name="Pan Y."/>
            <person name="Wang J."/>
            <person name="Ma R."/>
            <person name="Yu S."/>
        </authorList>
    </citation>
    <scope>NUCLEOTIDE SEQUENCE</scope>
    <source>
        <strain evidence="11">LA-IB0</strain>
        <tissue evidence="11">Leaf</tissue>
    </source>
</reference>
<dbReference type="PANTHER" id="PTHR23155">
    <property type="entry name" value="DISEASE RESISTANCE PROTEIN RP"/>
    <property type="match status" value="1"/>
</dbReference>
<feature type="domain" description="Disease resistance protein winged helix" evidence="9">
    <location>
        <begin position="345"/>
        <end position="415"/>
    </location>
</feature>
<evidence type="ECO:0000259" key="9">
    <source>
        <dbReference type="Pfam" id="PF23559"/>
    </source>
</evidence>
<protein>
    <recommendedName>
        <fullName evidence="13">NB-ARC domain-containing protein</fullName>
    </recommendedName>
</protein>
<dbReference type="FunFam" id="1.10.10.10:FF:000322">
    <property type="entry name" value="Probable disease resistance protein At1g63360"/>
    <property type="match status" value="1"/>
</dbReference>
<feature type="domain" description="NB-ARC" evidence="7">
    <location>
        <begin position="150"/>
        <end position="233"/>
    </location>
</feature>
<keyword evidence="3" id="KW-0677">Repeat</keyword>
<evidence type="ECO:0000256" key="3">
    <source>
        <dbReference type="ARBA" id="ARBA00022737"/>
    </source>
</evidence>
<evidence type="ECO:0000259" key="10">
    <source>
        <dbReference type="Pfam" id="PF23598"/>
    </source>
</evidence>
<keyword evidence="2" id="KW-0433">Leucine-rich repeat</keyword>
<dbReference type="Gene3D" id="3.40.50.300">
    <property type="entry name" value="P-loop containing nucleotide triphosphate hydrolases"/>
    <property type="match status" value="1"/>
</dbReference>
<dbReference type="SUPFAM" id="SSF52540">
    <property type="entry name" value="P-loop containing nucleoside triphosphate hydrolases"/>
    <property type="match status" value="1"/>
</dbReference>
<dbReference type="PRINTS" id="PR00364">
    <property type="entry name" value="DISEASERSIST"/>
</dbReference>
<dbReference type="InterPro" id="IPR036388">
    <property type="entry name" value="WH-like_DNA-bd_sf"/>
</dbReference>
<evidence type="ECO:0000313" key="12">
    <source>
        <dbReference type="Proteomes" id="UP000826271"/>
    </source>
</evidence>
<name>A0AAV6YGL1_9LAMI</name>
<evidence type="ECO:0000259" key="8">
    <source>
        <dbReference type="Pfam" id="PF18052"/>
    </source>
</evidence>